<dbReference type="STRING" id="44941.A0A397VL92"/>
<dbReference type="Pfam" id="PF02518">
    <property type="entry name" value="HATPase_c"/>
    <property type="match status" value="1"/>
</dbReference>
<gene>
    <name evidence="4" type="ORF">C2G38_2173668</name>
</gene>
<keyword evidence="1" id="KW-0597">Phosphoprotein</keyword>
<dbReference type="Proteomes" id="UP000266673">
    <property type="component" value="Unassembled WGS sequence"/>
</dbReference>
<protein>
    <recommendedName>
        <fullName evidence="3">Histidine kinase/HSP90-like ATPase domain-containing protein</fullName>
    </recommendedName>
</protein>
<accession>A0A397VL92</accession>
<evidence type="ECO:0000313" key="4">
    <source>
        <dbReference type="EMBL" id="RIB22581.1"/>
    </source>
</evidence>
<dbReference type="OrthoDB" id="10266508at2759"/>
<keyword evidence="2" id="KW-0902">Two-component regulatory system</keyword>
<dbReference type="EMBL" id="QKWP01000303">
    <property type="protein sequence ID" value="RIB22581.1"/>
    <property type="molecule type" value="Genomic_DNA"/>
</dbReference>
<evidence type="ECO:0000259" key="3">
    <source>
        <dbReference type="Pfam" id="PF02518"/>
    </source>
</evidence>
<feature type="domain" description="Histidine kinase/HSP90-like ATPase" evidence="3">
    <location>
        <begin position="21"/>
        <end position="86"/>
    </location>
</feature>
<dbReference type="GO" id="GO:0016772">
    <property type="term" value="F:transferase activity, transferring phosphorus-containing groups"/>
    <property type="evidence" value="ECO:0007669"/>
    <property type="project" value="InterPro"/>
</dbReference>
<evidence type="ECO:0000256" key="2">
    <source>
        <dbReference type="ARBA" id="ARBA00023012"/>
    </source>
</evidence>
<dbReference type="InterPro" id="IPR004358">
    <property type="entry name" value="Sig_transdc_His_kin-like_C"/>
</dbReference>
<dbReference type="Gene3D" id="3.30.565.10">
    <property type="entry name" value="Histidine kinase-like ATPase, C-terminal domain"/>
    <property type="match status" value="1"/>
</dbReference>
<dbReference type="SUPFAM" id="SSF55874">
    <property type="entry name" value="ATPase domain of HSP90 chaperone/DNA topoisomerase II/histidine kinase"/>
    <property type="match status" value="1"/>
</dbReference>
<reference evidence="4 5" key="1">
    <citation type="submission" date="2018-06" db="EMBL/GenBank/DDBJ databases">
        <title>Comparative genomics reveals the genomic features of Rhizophagus irregularis, R. cerebriforme, R. diaphanum and Gigaspora rosea, and their symbiotic lifestyle signature.</title>
        <authorList>
            <person name="Morin E."/>
            <person name="San Clemente H."/>
            <person name="Chen E.C.H."/>
            <person name="De La Providencia I."/>
            <person name="Hainaut M."/>
            <person name="Kuo A."/>
            <person name="Kohler A."/>
            <person name="Murat C."/>
            <person name="Tang N."/>
            <person name="Roy S."/>
            <person name="Loubradou J."/>
            <person name="Henrissat B."/>
            <person name="Grigoriev I.V."/>
            <person name="Corradi N."/>
            <person name="Roux C."/>
            <person name="Martin F.M."/>
        </authorList>
    </citation>
    <scope>NUCLEOTIDE SEQUENCE [LARGE SCALE GENOMIC DNA]</scope>
    <source>
        <strain evidence="4 5">DAOM 194757</strain>
    </source>
</reference>
<name>A0A397VL92_9GLOM</name>
<dbReference type="PANTHER" id="PTHR45339:SF1">
    <property type="entry name" value="HYBRID SIGNAL TRANSDUCTION HISTIDINE KINASE J"/>
    <property type="match status" value="1"/>
</dbReference>
<organism evidence="4 5">
    <name type="scientific">Gigaspora rosea</name>
    <dbReference type="NCBI Taxonomy" id="44941"/>
    <lineage>
        <taxon>Eukaryota</taxon>
        <taxon>Fungi</taxon>
        <taxon>Fungi incertae sedis</taxon>
        <taxon>Mucoromycota</taxon>
        <taxon>Glomeromycotina</taxon>
        <taxon>Glomeromycetes</taxon>
        <taxon>Diversisporales</taxon>
        <taxon>Gigasporaceae</taxon>
        <taxon>Gigaspora</taxon>
    </lineage>
</organism>
<keyword evidence="5" id="KW-1185">Reference proteome</keyword>
<evidence type="ECO:0000313" key="5">
    <source>
        <dbReference type="Proteomes" id="UP000266673"/>
    </source>
</evidence>
<dbReference type="GO" id="GO:0000160">
    <property type="term" value="P:phosphorelay signal transduction system"/>
    <property type="evidence" value="ECO:0007669"/>
    <property type="project" value="UniProtKB-KW"/>
</dbReference>
<proteinExistence type="predicted"/>
<sequence>MQLHEVIDEDKDNQTYGQIVKKGRLLIEIYDIGIGFSQSDTSITKMKYGTGFGLSISKNLVEIYGEEIKVESELGKGSKFWFTWNVELLSITSLLLNEQFDQISYVLPQAIKHKRILIIHPVEDVRNASLKYFKRIEEVNAFDTFNKGIRAAKNNHLLRGVTKSGDFLGGGGKKS</sequence>
<evidence type="ECO:0000256" key="1">
    <source>
        <dbReference type="ARBA" id="ARBA00022553"/>
    </source>
</evidence>
<comment type="caution">
    <text evidence="4">The sequence shown here is derived from an EMBL/GenBank/DDBJ whole genome shotgun (WGS) entry which is preliminary data.</text>
</comment>
<dbReference type="InterPro" id="IPR003594">
    <property type="entry name" value="HATPase_dom"/>
</dbReference>
<dbReference type="InterPro" id="IPR036890">
    <property type="entry name" value="HATPase_C_sf"/>
</dbReference>
<dbReference type="PRINTS" id="PR00344">
    <property type="entry name" value="BCTRLSENSOR"/>
</dbReference>
<dbReference type="PANTHER" id="PTHR45339">
    <property type="entry name" value="HYBRID SIGNAL TRANSDUCTION HISTIDINE KINASE J"/>
    <property type="match status" value="1"/>
</dbReference>
<dbReference type="AlphaFoldDB" id="A0A397VL92"/>